<feature type="region of interest" description="Disordered" evidence="7">
    <location>
        <begin position="283"/>
        <end position="317"/>
    </location>
</feature>
<comment type="subcellular location">
    <subcellularLocation>
        <location evidence="1">Endoplasmic reticulum membrane</location>
        <topology evidence="1">Multi-pass membrane protein</topology>
    </subcellularLocation>
</comment>
<evidence type="ECO:0000256" key="2">
    <source>
        <dbReference type="ARBA" id="ARBA00009045"/>
    </source>
</evidence>
<reference evidence="10" key="1">
    <citation type="submission" date="2022-11" db="EMBL/GenBank/DDBJ databases">
        <authorList>
            <person name="Kikuchi T."/>
        </authorList>
    </citation>
    <scope>NUCLEOTIDE SEQUENCE</scope>
    <source>
        <strain evidence="10">PS1010</strain>
    </source>
</reference>
<feature type="transmembrane region" description="Helical" evidence="8">
    <location>
        <begin position="979"/>
        <end position="1000"/>
    </location>
</feature>
<comment type="similarity">
    <text evidence="2">Belongs to the peptidase S54 family.</text>
</comment>
<dbReference type="InterPro" id="IPR022764">
    <property type="entry name" value="Peptidase_S54_rhomboid_dom"/>
</dbReference>
<dbReference type="PANTHER" id="PTHR45965">
    <property type="entry name" value="INACTIVE RHOMBOID PROTEIN"/>
    <property type="match status" value="1"/>
</dbReference>
<evidence type="ECO:0000313" key="11">
    <source>
        <dbReference type="Proteomes" id="UP001152747"/>
    </source>
</evidence>
<dbReference type="OrthoDB" id="2146116at2759"/>
<evidence type="ECO:0000259" key="9">
    <source>
        <dbReference type="Pfam" id="PF01694"/>
    </source>
</evidence>
<feature type="transmembrane region" description="Helical" evidence="8">
    <location>
        <begin position="888"/>
        <end position="907"/>
    </location>
</feature>
<keyword evidence="6 8" id="KW-0472">Membrane</keyword>
<gene>
    <name evidence="10" type="ORF">CAMP_LOCUS9481</name>
</gene>
<feature type="transmembrane region" description="Helical" evidence="8">
    <location>
        <begin position="808"/>
        <end position="826"/>
    </location>
</feature>
<keyword evidence="11" id="KW-1185">Reference proteome</keyword>
<feature type="transmembrane region" description="Helical" evidence="8">
    <location>
        <begin position="771"/>
        <end position="796"/>
    </location>
</feature>
<dbReference type="AlphaFoldDB" id="A0A9P1N0C6"/>
<organism evidence="10 11">
    <name type="scientific">Caenorhabditis angaria</name>
    <dbReference type="NCBI Taxonomy" id="860376"/>
    <lineage>
        <taxon>Eukaryota</taxon>
        <taxon>Metazoa</taxon>
        <taxon>Ecdysozoa</taxon>
        <taxon>Nematoda</taxon>
        <taxon>Chromadorea</taxon>
        <taxon>Rhabditida</taxon>
        <taxon>Rhabditina</taxon>
        <taxon>Rhabditomorpha</taxon>
        <taxon>Rhabditoidea</taxon>
        <taxon>Rhabditidae</taxon>
        <taxon>Peloderinae</taxon>
        <taxon>Caenorhabditis</taxon>
    </lineage>
</organism>
<evidence type="ECO:0000256" key="7">
    <source>
        <dbReference type="SAM" id="MobiDB-lite"/>
    </source>
</evidence>
<feature type="compositionally biased region" description="Basic and acidic residues" evidence="7">
    <location>
        <begin position="415"/>
        <end position="425"/>
    </location>
</feature>
<keyword evidence="3 8" id="KW-0812">Transmembrane</keyword>
<feature type="compositionally biased region" description="Polar residues" evidence="7">
    <location>
        <begin position="1"/>
        <end position="21"/>
    </location>
</feature>
<feature type="domain" description="Peptidase S54 rhomboid" evidence="9">
    <location>
        <begin position="766"/>
        <end position="902"/>
    </location>
</feature>
<dbReference type="Pfam" id="PF01694">
    <property type="entry name" value="Rhomboid"/>
    <property type="match status" value="1"/>
</dbReference>
<proteinExistence type="inferred from homology"/>
<feature type="region of interest" description="Disordered" evidence="7">
    <location>
        <begin position="1"/>
        <end position="27"/>
    </location>
</feature>
<dbReference type="GO" id="GO:0004252">
    <property type="term" value="F:serine-type endopeptidase activity"/>
    <property type="evidence" value="ECO:0007669"/>
    <property type="project" value="InterPro"/>
</dbReference>
<dbReference type="Gene3D" id="1.20.1540.10">
    <property type="entry name" value="Rhomboid-like"/>
    <property type="match status" value="1"/>
</dbReference>
<protein>
    <recommendedName>
        <fullName evidence="9">Peptidase S54 rhomboid domain-containing protein</fullName>
    </recommendedName>
</protein>
<evidence type="ECO:0000256" key="6">
    <source>
        <dbReference type="ARBA" id="ARBA00023136"/>
    </source>
</evidence>
<evidence type="ECO:0000256" key="1">
    <source>
        <dbReference type="ARBA" id="ARBA00004477"/>
    </source>
</evidence>
<name>A0A9P1N0C6_9PELO</name>
<feature type="region of interest" description="Disordered" evidence="7">
    <location>
        <begin position="414"/>
        <end position="434"/>
    </location>
</feature>
<accession>A0A9P1N0C6</accession>
<feature type="region of interest" description="Disordered" evidence="7">
    <location>
        <begin position="195"/>
        <end position="224"/>
    </location>
</feature>
<keyword evidence="5 8" id="KW-1133">Transmembrane helix</keyword>
<dbReference type="SUPFAM" id="SSF144091">
    <property type="entry name" value="Rhomboid-like"/>
    <property type="match status" value="1"/>
</dbReference>
<dbReference type="InterPro" id="IPR035952">
    <property type="entry name" value="Rhomboid-like_sf"/>
</dbReference>
<feature type="compositionally biased region" description="Low complexity" evidence="7">
    <location>
        <begin position="215"/>
        <end position="224"/>
    </location>
</feature>
<sequence length="1032" mass="116610">MTTNLEMMPLSSPNSTTQEKTPQIRRRPSLIQQVSTFLGLDEDENEEKKKKWDKKALRRFVSMKNIDPEEARKLVKNHTIEINPDVSNIFLTPETPETSRAAGGAPMVLSQINQSQVRLESIDSNNSASMRRMSNLDKKFAPKKESISGAIFDSFSTLIKKGSLIDKNKLRLQASFASKRSFDMDSILFDTPDYEEDQELEKEKESPAGITFDLPPSSSATTSMSESFEMTPLPHTHRRLKPGKPAAISEIPEETTFEMELAEKSSSDEAEVDPQAFPRMTARVRRAKSSVRQPGRKPTVERPCDLMSASQPLPRGAAEEADKIFEALYAESEKREEPQPRMSLRRQKSVVDDLFYDVVAPEVDYYHPDIAQSPPTSAQLAATEQFRYADGITYIDVGHSHISHLSPIRLGAPKIAEKPDSRPDRPQTLAVPSTAARQKMLAERKRMAMSKMARHVGEMKSQKRQRGIGVIGRFFDREFKKQLPKEVMAFIEDEPEEKPWFTYYVTTIQIIVCLLSILIYGIGPFAAGVVENSGNVQDITLTLRRVSFEEPGNLWLGPSYSSLIHLGAKYSPCMRAERQLIEAIEEDRRKENSTGCCVTNDGGCYQSTRYLCPEGYARWNRWDFYKAARNLTREPVSGLRRTQSESFLLKNSNSLSLSKKNSVCGQDPDYCDFPISTGAHKWPPEDITKWPICEKKHGGSGQPEWMTCQVTGRPCCIQLQGLCRIATKEYCDFVRGYYHEEATLCSQVNCFDDVCGMTPRFGDHPDQRIRLILPIFVHAGIFHLLLTCIFQLTIMADLEKLLGWKRMGLVYMTAGIGGNLASSIFMPFHPEVGPSGSQCGVFSAVLFEAYTHRHLIQDMTQVYFINICTFLVIIIAGIFPWIDNWSHIFGFIFGGLTTIVIFPYIDFLPESSPDAQKTWKIQPSSSPLAPASSISPVLMVPRTSGGPGIPEDPQSGCFWEFWRVFMALKKSRKRLISKLLAFLLATHLFSILLICFIWNIEIDCPWCIYLNCPPFLDGCQNQGLKLKKWLPI</sequence>
<dbReference type="GO" id="GO:0042058">
    <property type="term" value="P:regulation of epidermal growth factor receptor signaling pathway"/>
    <property type="evidence" value="ECO:0007669"/>
    <property type="project" value="TreeGrafter"/>
</dbReference>
<evidence type="ECO:0000256" key="8">
    <source>
        <dbReference type="SAM" id="Phobius"/>
    </source>
</evidence>
<dbReference type="Proteomes" id="UP001152747">
    <property type="component" value="Unassembled WGS sequence"/>
</dbReference>
<feature type="transmembrane region" description="Helical" evidence="8">
    <location>
        <begin position="862"/>
        <end position="882"/>
    </location>
</feature>
<dbReference type="EMBL" id="CANHGI010000004">
    <property type="protein sequence ID" value="CAI5446844.1"/>
    <property type="molecule type" value="Genomic_DNA"/>
</dbReference>
<evidence type="ECO:0000256" key="4">
    <source>
        <dbReference type="ARBA" id="ARBA00022824"/>
    </source>
</evidence>
<evidence type="ECO:0000256" key="3">
    <source>
        <dbReference type="ARBA" id="ARBA00022692"/>
    </source>
</evidence>
<dbReference type="PANTHER" id="PTHR45965:SF3">
    <property type="entry name" value="INACTIVE RHOMBOID PROTEIN 1"/>
    <property type="match status" value="1"/>
</dbReference>
<dbReference type="GO" id="GO:0005789">
    <property type="term" value="C:endoplasmic reticulum membrane"/>
    <property type="evidence" value="ECO:0007669"/>
    <property type="project" value="UniProtKB-SubCell"/>
</dbReference>
<comment type="caution">
    <text evidence="10">The sequence shown here is derived from an EMBL/GenBank/DDBJ whole genome shotgun (WGS) entry which is preliminary data.</text>
</comment>
<evidence type="ECO:0000313" key="10">
    <source>
        <dbReference type="EMBL" id="CAI5446844.1"/>
    </source>
</evidence>
<evidence type="ECO:0000256" key="5">
    <source>
        <dbReference type="ARBA" id="ARBA00022989"/>
    </source>
</evidence>
<dbReference type="GO" id="GO:0050708">
    <property type="term" value="P:regulation of protein secretion"/>
    <property type="evidence" value="ECO:0007669"/>
    <property type="project" value="TreeGrafter"/>
</dbReference>
<keyword evidence="4" id="KW-0256">Endoplasmic reticulum</keyword>
<dbReference type="InterPro" id="IPR051512">
    <property type="entry name" value="Inactive_Rhomboid"/>
</dbReference>